<comment type="caution">
    <text evidence="7">The sequence shown here is derived from an EMBL/GenBank/DDBJ whole genome shotgun (WGS) entry which is preliminary data.</text>
</comment>
<reference evidence="7 8" key="1">
    <citation type="submission" date="2020-08" db="EMBL/GenBank/DDBJ databases">
        <title>Genomic Encyclopedia of Type Strains, Phase IV (KMG-IV): sequencing the most valuable type-strain genomes for metagenomic binning, comparative biology and taxonomic classification.</title>
        <authorList>
            <person name="Goeker M."/>
        </authorList>
    </citation>
    <scope>NUCLEOTIDE SEQUENCE [LARGE SCALE GENOMIC DNA]</scope>
    <source>
        <strain evidence="7 8">DSM 11590</strain>
    </source>
</reference>
<evidence type="ECO:0000256" key="1">
    <source>
        <dbReference type="ARBA" id="ARBA00001947"/>
    </source>
</evidence>
<dbReference type="EMBL" id="JACIIX010000007">
    <property type="protein sequence ID" value="MBB6210832.1"/>
    <property type="molecule type" value="Genomic_DNA"/>
</dbReference>
<sequence>MSISVTTLPNGLRVMTDRMITVETVSLGAWVDVGTRHEPVEINGISHLLEHMAFKGTQRRSAAAIAEEIENVGGHLNAYTSRENTAYYAKVLKEDSALAVDLIADILQHSVFDPEELAREQSVVVQEINQAEDTPDDIVYDHFQATAYPDQAMGRAVLGTPERVRGITRDTLSRFMRDTYSTRSMVLAAAGNIDHDTFVRLVEQQFTALPQTAPVQPEAARYVGGDLRVDKDLEQLHLLLGFDGVSYEHPLFYASAVLSTLLGGGMSSRLFQEIREKRGLAYSVYTYTNSYTDGGLFGVYAGTGEDEAAELVPVLCTELRRVLDGITPAELARARAQIKAGLLMGLESPSNRCEQLARHILSYGRILSTEELVTQVEAVDEAKVLEAAALMLGSAPTVTAMGPQSGLPDADGFRALLAG</sequence>
<keyword evidence="3" id="KW-0645">Protease</keyword>
<evidence type="ECO:0000256" key="3">
    <source>
        <dbReference type="ARBA" id="ARBA00023049"/>
    </source>
</evidence>
<name>A0A7W9ZG12_NOVIT</name>
<dbReference type="PROSITE" id="PS00143">
    <property type="entry name" value="INSULINASE"/>
    <property type="match status" value="1"/>
</dbReference>
<feature type="domain" description="Peptidase M16 C-terminal" evidence="6">
    <location>
        <begin position="167"/>
        <end position="337"/>
    </location>
</feature>
<organism evidence="7 8">
    <name type="scientific">Novispirillum itersonii</name>
    <name type="common">Aquaspirillum itersonii</name>
    <dbReference type="NCBI Taxonomy" id="189"/>
    <lineage>
        <taxon>Bacteria</taxon>
        <taxon>Pseudomonadati</taxon>
        <taxon>Pseudomonadota</taxon>
        <taxon>Alphaproteobacteria</taxon>
        <taxon>Rhodospirillales</taxon>
        <taxon>Novispirillaceae</taxon>
        <taxon>Novispirillum</taxon>
    </lineage>
</organism>
<dbReference type="PANTHER" id="PTHR11851:SF49">
    <property type="entry name" value="MITOCHONDRIAL-PROCESSING PEPTIDASE SUBUNIT ALPHA"/>
    <property type="match status" value="1"/>
</dbReference>
<evidence type="ECO:0000256" key="2">
    <source>
        <dbReference type="ARBA" id="ARBA00007261"/>
    </source>
</evidence>
<dbReference type="AlphaFoldDB" id="A0A7W9ZG12"/>
<evidence type="ECO:0000259" key="5">
    <source>
        <dbReference type="Pfam" id="PF00675"/>
    </source>
</evidence>
<feature type="domain" description="Peptidase M16 N-terminal" evidence="5">
    <location>
        <begin position="14"/>
        <end position="160"/>
    </location>
</feature>
<accession>A0A7W9ZG12</accession>
<dbReference type="GO" id="GO:0046872">
    <property type="term" value="F:metal ion binding"/>
    <property type="evidence" value="ECO:0007669"/>
    <property type="project" value="InterPro"/>
</dbReference>
<dbReference type="Pfam" id="PF05193">
    <property type="entry name" value="Peptidase_M16_C"/>
    <property type="match status" value="1"/>
</dbReference>
<dbReference type="InterPro" id="IPR011249">
    <property type="entry name" value="Metalloenz_LuxS/M16"/>
</dbReference>
<dbReference type="PANTHER" id="PTHR11851">
    <property type="entry name" value="METALLOPROTEASE"/>
    <property type="match status" value="1"/>
</dbReference>
<keyword evidence="3" id="KW-0378">Hydrolase</keyword>
<keyword evidence="3" id="KW-0482">Metalloprotease</keyword>
<evidence type="ECO:0000256" key="4">
    <source>
        <dbReference type="RuleBase" id="RU004447"/>
    </source>
</evidence>
<evidence type="ECO:0000259" key="6">
    <source>
        <dbReference type="Pfam" id="PF05193"/>
    </source>
</evidence>
<dbReference type="Pfam" id="PF00675">
    <property type="entry name" value="Peptidase_M16"/>
    <property type="match status" value="1"/>
</dbReference>
<comment type="cofactor">
    <cofactor evidence="1">
        <name>Zn(2+)</name>
        <dbReference type="ChEBI" id="CHEBI:29105"/>
    </cofactor>
</comment>
<dbReference type="InterPro" id="IPR001431">
    <property type="entry name" value="Pept_M16_Zn_BS"/>
</dbReference>
<dbReference type="GO" id="GO:0006508">
    <property type="term" value="P:proteolysis"/>
    <property type="evidence" value="ECO:0007669"/>
    <property type="project" value="InterPro"/>
</dbReference>
<proteinExistence type="inferred from homology"/>
<dbReference type="Gene3D" id="3.30.830.10">
    <property type="entry name" value="Metalloenzyme, LuxS/M16 peptidase-like"/>
    <property type="match status" value="2"/>
</dbReference>
<dbReference type="InterPro" id="IPR050361">
    <property type="entry name" value="MPP/UQCRC_Complex"/>
</dbReference>
<dbReference type="RefSeq" id="WP_184263649.1">
    <property type="nucleotide sequence ID" value="NZ_JACIIX010000007.1"/>
</dbReference>
<dbReference type="GO" id="GO:0004222">
    <property type="term" value="F:metalloendopeptidase activity"/>
    <property type="evidence" value="ECO:0007669"/>
    <property type="project" value="InterPro"/>
</dbReference>
<dbReference type="FunFam" id="3.30.830.10:FF:000008">
    <property type="entry name" value="Mitochondrial-processing peptidase subunit beta"/>
    <property type="match status" value="1"/>
</dbReference>
<dbReference type="Proteomes" id="UP000544872">
    <property type="component" value="Unassembled WGS sequence"/>
</dbReference>
<evidence type="ECO:0000313" key="8">
    <source>
        <dbReference type="Proteomes" id="UP000544872"/>
    </source>
</evidence>
<comment type="similarity">
    <text evidence="2 4">Belongs to the peptidase M16 family.</text>
</comment>
<keyword evidence="8" id="KW-1185">Reference proteome</keyword>
<dbReference type="SUPFAM" id="SSF63411">
    <property type="entry name" value="LuxS/MPP-like metallohydrolase"/>
    <property type="match status" value="2"/>
</dbReference>
<dbReference type="InterPro" id="IPR007863">
    <property type="entry name" value="Peptidase_M16_C"/>
</dbReference>
<evidence type="ECO:0000313" key="7">
    <source>
        <dbReference type="EMBL" id="MBB6210832.1"/>
    </source>
</evidence>
<gene>
    <name evidence="7" type="ORF">FHS48_002257</name>
</gene>
<dbReference type="InterPro" id="IPR011765">
    <property type="entry name" value="Pept_M16_N"/>
</dbReference>
<protein>
    <submittedName>
        <fullName evidence="7">Putative Zn-dependent peptidase</fullName>
    </submittedName>
</protein>